<evidence type="ECO:0000313" key="2">
    <source>
        <dbReference type="EMBL" id="TXS92147.1"/>
    </source>
</evidence>
<dbReference type="Pfam" id="PF05345">
    <property type="entry name" value="He_PIG"/>
    <property type="match status" value="1"/>
</dbReference>
<dbReference type="InterPro" id="IPR036259">
    <property type="entry name" value="MFS_trans_sf"/>
</dbReference>
<gene>
    <name evidence="2" type="ORF">FV139_15640</name>
</gene>
<keyword evidence="1" id="KW-0812">Transmembrane</keyword>
<dbReference type="SUPFAM" id="SSF49313">
    <property type="entry name" value="Cadherin-like"/>
    <property type="match status" value="1"/>
</dbReference>
<dbReference type="Proteomes" id="UP000321039">
    <property type="component" value="Unassembled WGS sequence"/>
</dbReference>
<organism evidence="2 3">
    <name type="scientific">Parahaliea maris</name>
    <dbReference type="NCBI Taxonomy" id="2716870"/>
    <lineage>
        <taxon>Bacteria</taxon>
        <taxon>Pseudomonadati</taxon>
        <taxon>Pseudomonadota</taxon>
        <taxon>Gammaproteobacteria</taxon>
        <taxon>Cellvibrionales</taxon>
        <taxon>Halieaceae</taxon>
        <taxon>Parahaliea</taxon>
    </lineage>
</organism>
<name>A0A5C8ZXE3_9GAMM</name>
<protein>
    <submittedName>
        <fullName evidence="2">ATP translocase</fullName>
    </submittedName>
</protein>
<dbReference type="GO" id="GO:0016020">
    <property type="term" value="C:membrane"/>
    <property type="evidence" value="ECO:0007669"/>
    <property type="project" value="InterPro"/>
</dbReference>
<dbReference type="Gene3D" id="2.60.40.10">
    <property type="entry name" value="Immunoglobulins"/>
    <property type="match status" value="1"/>
</dbReference>
<feature type="transmembrane region" description="Helical" evidence="1">
    <location>
        <begin position="154"/>
        <end position="173"/>
    </location>
</feature>
<keyword evidence="1" id="KW-0472">Membrane</keyword>
<feature type="transmembrane region" description="Helical" evidence="1">
    <location>
        <begin position="121"/>
        <end position="142"/>
    </location>
</feature>
<dbReference type="PANTHER" id="PTHR43596:SF1">
    <property type="entry name" value="ADP,ATP CARRIER PROTEIN"/>
    <property type="match status" value="1"/>
</dbReference>
<proteinExistence type="predicted"/>
<dbReference type="AlphaFoldDB" id="A0A5C8ZXE3"/>
<dbReference type="RefSeq" id="WP_148069386.1">
    <property type="nucleotide sequence ID" value="NZ_VRZA01000005.1"/>
</dbReference>
<dbReference type="GO" id="GO:0005509">
    <property type="term" value="F:calcium ion binding"/>
    <property type="evidence" value="ECO:0007669"/>
    <property type="project" value="InterPro"/>
</dbReference>
<dbReference type="InterPro" id="IPR015919">
    <property type="entry name" value="Cadherin-like_sf"/>
</dbReference>
<feature type="transmembrane region" description="Helical" evidence="1">
    <location>
        <begin position="285"/>
        <end position="304"/>
    </location>
</feature>
<feature type="transmembrane region" description="Helical" evidence="1">
    <location>
        <begin position="179"/>
        <end position="201"/>
    </location>
</feature>
<evidence type="ECO:0000256" key="1">
    <source>
        <dbReference type="SAM" id="Phobius"/>
    </source>
</evidence>
<dbReference type="SUPFAM" id="SSF103473">
    <property type="entry name" value="MFS general substrate transporter"/>
    <property type="match status" value="1"/>
</dbReference>
<dbReference type="InterPro" id="IPR013783">
    <property type="entry name" value="Ig-like_fold"/>
</dbReference>
<dbReference type="PANTHER" id="PTHR43596">
    <property type="entry name" value="ADP,ATP CARRIER PROTEIN"/>
    <property type="match status" value="1"/>
</dbReference>
<sequence length="538" mass="59304">MARRFTRTERFFSLFTTLRAGEGLVSQRLCMQSFAVMFAYYLLKVIREPMILADGSAELKTYSTAVQAVLLMFIVPMFAALYRRVRDHGEKHYLYRGTIVFFTAQLLLFAAAWAMGQRIAVAFYIWLGIASVMILAVFWAFAADLFNLRSGQRIFPLVAAAGALGALVGSGVSADVDQLLGHGGVMLLAALLFSLAGWLAAGTGPLIPAGSGCAGEALSPMRPDYPLAQGFLIVWQSQTLRLIAGLVILLNLINTNGEYILASFVTEHSNTLDDKAADNYLTTFYARYLFATTALGFLFQLFLVSRIYKRVGIAGALYVLPVLMIINYSLMALIPVLVVVRTALMLENSVNYSLETTTRHALFLPVRREEKYVGKHTIDTFFFRVGDVLSGGFVLLASAVLGLALEGFILVNALLAAALLVISIAIGRRHHEDAARSLSNQPPIATGDLEDMIIPAGILTRMQLAEDTFIDPDVGDALRYRALAEDGERLPQWVKFDGLKRRFRFHPPDNSRGQLRIRVIARDFDGLEAEVSFTVIYG</sequence>
<keyword evidence="1" id="KW-1133">Transmembrane helix</keyword>
<feature type="transmembrane region" description="Helical" evidence="1">
    <location>
        <begin position="62"/>
        <end position="81"/>
    </location>
</feature>
<feature type="transmembrane region" description="Helical" evidence="1">
    <location>
        <begin position="242"/>
        <end position="265"/>
    </location>
</feature>
<dbReference type="EMBL" id="VRZA01000005">
    <property type="protein sequence ID" value="TXS92147.1"/>
    <property type="molecule type" value="Genomic_DNA"/>
</dbReference>
<accession>A0A5C8ZXE3</accession>
<evidence type="ECO:0000313" key="3">
    <source>
        <dbReference type="Proteomes" id="UP000321039"/>
    </source>
</evidence>
<comment type="caution">
    <text evidence="2">The sequence shown here is derived from an EMBL/GenBank/DDBJ whole genome shotgun (WGS) entry which is preliminary data.</text>
</comment>
<keyword evidence="3" id="KW-1185">Reference proteome</keyword>
<reference evidence="2 3" key="1">
    <citation type="submission" date="2019-08" db="EMBL/GenBank/DDBJ databases">
        <title>Parahaliea maris sp. nov., isolated from the surface seawater.</title>
        <authorList>
            <person name="Liu Y."/>
        </authorList>
    </citation>
    <scope>NUCLEOTIDE SEQUENCE [LARGE SCALE GENOMIC DNA]</scope>
    <source>
        <strain evidence="2 3">HSLHS9</strain>
    </source>
</reference>
<feature type="transmembrane region" description="Helical" evidence="1">
    <location>
        <begin position="393"/>
        <end position="426"/>
    </location>
</feature>
<feature type="transmembrane region" description="Helical" evidence="1">
    <location>
        <begin position="93"/>
        <end position="115"/>
    </location>
</feature>
<feature type="transmembrane region" description="Helical" evidence="1">
    <location>
        <begin position="316"/>
        <end position="340"/>
    </location>
</feature>